<dbReference type="Proteomes" id="UP000283569">
    <property type="component" value="Unassembled WGS sequence"/>
</dbReference>
<evidence type="ECO:0000313" key="5">
    <source>
        <dbReference type="Proteomes" id="UP000283569"/>
    </source>
</evidence>
<accession>A0A420TWD9</accession>
<evidence type="ECO:0000256" key="1">
    <source>
        <dbReference type="ARBA" id="ARBA00023002"/>
    </source>
</evidence>
<comment type="caution">
    <text evidence="4">The sequence shown here is derived from an EMBL/GenBank/DDBJ whole genome shotgun (WGS) entry which is preliminary data.</text>
</comment>
<dbReference type="SUPFAM" id="SSF56796">
    <property type="entry name" value="Dehydroquinate synthase-like"/>
    <property type="match status" value="1"/>
</dbReference>
<dbReference type="Gene3D" id="3.40.50.1970">
    <property type="match status" value="1"/>
</dbReference>
<dbReference type="AlphaFoldDB" id="A0A420TWD9"/>
<sequence length="425" mass="46524">MSSLDHHHVHPANSRNPKPCVSYGIPFWEACTRHAKAFNSTRIYIVSSRSLSKSQALQDLKTSLGLFRIAGEYNGITQHTAWDQVFGLVHDLKETRADLIITLGGGSVTDGVKLARLLVANNIMALEQAESLLSRCEPGKPSDESVKPASIPVINVPTTLSGAEFTRAAGATYTESNHKRIIIHQSMYADFVVLDPELSLTTPARYWISTGIRAVDHFVEGIYGNMSMVRGDTSGSDQFIEKDIQASLADLLVALLQTVDDWHNHDARLRQLLALKDCPRAGHNGVGASHGIGHQLGPFGVGHGETSCIILPCVLKYNWTNGDARLRSKLQLIMDVFWGNAVLTKLLLLRGLRPQDADPGDVLAAYISALGMPNSLGKYGINQDKFHQIADNAMEDVCTQLNPVALDKDRVVEILYMAAELWGIQ</sequence>
<dbReference type="PANTHER" id="PTHR11496:SF107">
    <property type="entry name" value="ALCOHOL DEHYDROGENASE, PUTATIVE (AFU_ORTHOLOGUE AFUA_1G06800)-RELATED"/>
    <property type="match status" value="1"/>
</dbReference>
<evidence type="ECO:0000313" key="4">
    <source>
        <dbReference type="EMBL" id="RKL45654.1"/>
    </source>
</evidence>
<evidence type="ECO:0000259" key="2">
    <source>
        <dbReference type="Pfam" id="PF00465"/>
    </source>
</evidence>
<dbReference type="Gene3D" id="1.20.1090.10">
    <property type="entry name" value="Dehydroquinate synthase-like - alpha domain"/>
    <property type="match status" value="1"/>
</dbReference>
<proteinExistence type="predicted"/>
<dbReference type="InterPro" id="IPR039697">
    <property type="entry name" value="Alcohol_dehydrogenase_Fe"/>
</dbReference>
<dbReference type="PANTHER" id="PTHR11496">
    <property type="entry name" value="ALCOHOL DEHYDROGENASE"/>
    <property type="match status" value="1"/>
</dbReference>
<dbReference type="InterPro" id="IPR056798">
    <property type="entry name" value="ADH_Fe_C"/>
</dbReference>
<dbReference type="GO" id="GO:0005739">
    <property type="term" value="C:mitochondrion"/>
    <property type="evidence" value="ECO:0007669"/>
    <property type="project" value="TreeGrafter"/>
</dbReference>
<feature type="domain" description="Fe-containing alcohol dehydrogenase-like C-terminal" evidence="3">
    <location>
        <begin position="257"/>
        <end position="416"/>
    </location>
</feature>
<dbReference type="GO" id="GO:0004022">
    <property type="term" value="F:alcohol dehydrogenase (NAD+) activity"/>
    <property type="evidence" value="ECO:0007669"/>
    <property type="project" value="TreeGrafter"/>
</dbReference>
<dbReference type="InterPro" id="IPR001670">
    <property type="entry name" value="ADH_Fe/GldA"/>
</dbReference>
<reference evidence="4 5" key="1">
    <citation type="journal article" date="2018" name="Sci. Rep.">
        <title>Characterisation of pathogen-specific regions and novel effector candidates in Fusarium oxysporum f. sp. cepae.</title>
        <authorList>
            <person name="Armitage A.D."/>
            <person name="Taylor A."/>
            <person name="Sobczyk M.K."/>
            <person name="Baxter L."/>
            <person name="Greenfield B.P."/>
            <person name="Bates H.J."/>
            <person name="Wilson F."/>
            <person name="Jackson A.C."/>
            <person name="Ott S."/>
            <person name="Harrison R.J."/>
            <person name="Clarkson J.P."/>
        </authorList>
    </citation>
    <scope>NUCLEOTIDE SEQUENCE [LARGE SCALE GENOMIC DNA]</scope>
    <source>
        <strain evidence="4 5">Fp_A8</strain>
    </source>
</reference>
<dbReference type="Pfam" id="PF25137">
    <property type="entry name" value="ADH_Fe_C"/>
    <property type="match status" value="1"/>
</dbReference>
<dbReference type="GO" id="GO:0046872">
    <property type="term" value="F:metal ion binding"/>
    <property type="evidence" value="ECO:0007669"/>
    <property type="project" value="InterPro"/>
</dbReference>
<organism evidence="4 5">
    <name type="scientific">Gibberella intermedia</name>
    <name type="common">Bulb rot disease fungus</name>
    <name type="synonym">Fusarium proliferatum</name>
    <dbReference type="NCBI Taxonomy" id="948311"/>
    <lineage>
        <taxon>Eukaryota</taxon>
        <taxon>Fungi</taxon>
        <taxon>Dikarya</taxon>
        <taxon>Ascomycota</taxon>
        <taxon>Pezizomycotina</taxon>
        <taxon>Sordariomycetes</taxon>
        <taxon>Hypocreomycetidae</taxon>
        <taxon>Hypocreales</taxon>
        <taxon>Nectriaceae</taxon>
        <taxon>Fusarium</taxon>
        <taxon>Fusarium fujikuroi species complex</taxon>
    </lineage>
</organism>
<dbReference type="EMBL" id="MRDB01000008">
    <property type="protein sequence ID" value="RKL45654.1"/>
    <property type="molecule type" value="Genomic_DNA"/>
</dbReference>
<dbReference type="Pfam" id="PF00465">
    <property type="entry name" value="Fe-ADH"/>
    <property type="match status" value="1"/>
</dbReference>
<evidence type="ECO:0000259" key="3">
    <source>
        <dbReference type="Pfam" id="PF25137"/>
    </source>
</evidence>
<name>A0A420TWD9_GIBIN</name>
<protein>
    <submittedName>
        <fullName evidence="4">Uncharacterized protein</fullName>
    </submittedName>
</protein>
<gene>
    <name evidence="4" type="ORF">BFJ72_g3199</name>
</gene>
<dbReference type="CDD" id="cd08192">
    <property type="entry name" value="MAR-like"/>
    <property type="match status" value="1"/>
</dbReference>
<keyword evidence="1" id="KW-0560">Oxidoreductase</keyword>
<feature type="domain" description="Alcohol dehydrogenase iron-type/glycerol dehydrogenase GldA" evidence="2">
    <location>
        <begin position="30"/>
        <end position="196"/>
    </location>
</feature>